<gene>
    <name evidence="8" type="ORF">R1sor_007089</name>
</gene>
<keyword evidence="3 7" id="KW-0813">Transport</keyword>
<keyword evidence="5 7" id="KW-1133">Transmembrane helix</keyword>
<protein>
    <recommendedName>
        <fullName evidence="7">Solute carrier family 40 member</fullName>
    </recommendedName>
</protein>
<dbReference type="GO" id="GO:0005381">
    <property type="term" value="F:iron ion transmembrane transporter activity"/>
    <property type="evidence" value="ECO:0007669"/>
    <property type="project" value="UniProtKB-UniRule"/>
</dbReference>
<dbReference type="PANTHER" id="PTHR11660:SF57">
    <property type="entry name" value="SOLUTE CARRIER FAMILY 40 MEMBER"/>
    <property type="match status" value="1"/>
</dbReference>
<accession>A0ABD3HPF3</accession>
<evidence type="ECO:0000256" key="6">
    <source>
        <dbReference type="ARBA" id="ARBA00023136"/>
    </source>
</evidence>
<proteinExistence type="inferred from homology"/>
<dbReference type="CDD" id="cd17480">
    <property type="entry name" value="MFS_SLC40A1_like"/>
    <property type="match status" value="1"/>
</dbReference>
<comment type="caution">
    <text evidence="7">Lacks conserved residue(s) required for the propagation of feature annotation.</text>
</comment>
<organism evidence="8 9">
    <name type="scientific">Riccia sorocarpa</name>
    <dbReference type="NCBI Taxonomy" id="122646"/>
    <lineage>
        <taxon>Eukaryota</taxon>
        <taxon>Viridiplantae</taxon>
        <taxon>Streptophyta</taxon>
        <taxon>Embryophyta</taxon>
        <taxon>Marchantiophyta</taxon>
        <taxon>Marchantiopsida</taxon>
        <taxon>Marchantiidae</taxon>
        <taxon>Marchantiales</taxon>
        <taxon>Ricciaceae</taxon>
        <taxon>Riccia</taxon>
    </lineage>
</organism>
<evidence type="ECO:0000256" key="2">
    <source>
        <dbReference type="ARBA" id="ARBA00006279"/>
    </source>
</evidence>
<keyword evidence="6 7" id="KW-0472">Membrane</keyword>
<dbReference type="Gene3D" id="1.20.1250.20">
    <property type="entry name" value="MFS general substrate transporter like domains"/>
    <property type="match status" value="1"/>
</dbReference>
<evidence type="ECO:0000313" key="8">
    <source>
        <dbReference type="EMBL" id="KAL3693438.1"/>
    </source>
</evidence>
<name>A0ABD3HPF3_9MARC</name>
<dbReference type="GO" id="GO:0016020">
    <property type="term" value="C:membrane"/>
    <property type="evidence" value="ECO:0007669"/>
    <property type="project" value="UniProtKB-SubCell"/>
</dbReference>
<feature type="transmembrane region" description="Helical" evidence="7">
    <location>
        <begin position="187"/>
        <end position="215"/>
    </location>
</feature>
<sequence length="500" mass="54646">MNSGQANDEEDGATFPTSDSRAKRPLVHYLYWSHFLSRWGDRMWEFAVGLLMITVWPDSLLLTAIYGLTEAASVAVFGVLVGNWVDRTPRLKVVQISLGLQNGSVIIAGLALGFLLAHRTSLPGGLKTLAALSVLVNVCGAISALAGLATDIVVERDWVVVISQQQSPGLLTQLNSVMRRIDLSCKLVAPVFIGFLMSSVSSVACALSIALWNLLSVGVEYKLLHSLYWSIPALQQGGPSRDLSLDSAALELVDLNLQNSFDEDIPLVDGEKNHSNSRGGIASRCLHLPYFQGWTDYFQQEVMLAGVALALLYFTVLSFGSLMTATLNWRGVPAYVLGLARGVAAIVGILATIVYPILQPMLHTVRTGLWSICIQWSLLSIAATSTFIRSGSAASVMLIVGVAASRFGLWMFDLSVTQLMQDSIPEEKRGVVFGVQNSLQSIMEMLSYVMAIIISDPKKFRIPVLMSYCSVGLAALLYAYYSYRVRGHLFHLDKLLRYLD</sequence>
<feature type="transmembrane region" description="Helical" evidence="7">
    <location>
        <begin position="129"/>
        <end position="149"/>
    </location>
</feature>
<dbReference type="SUPFAM" id="SSF103473">
    <property type="entry name" value="MFS general substrate transporter"/>
    <property type="match status" value="1"/>
</dbReference>
<feature type="transmembrane region" description="Helical" evidence="7">
    <location>
        <begin position="60"/>
        <end position="81"/>
    </location>
</feature>
<dbReference type="InterPro" id="IPR009716">
    <property type="entry name" value="Ferroportin-1"/>
</dbReference>
<dbReference type="EMBL" id="JBJQOH010000003">
    <property type="protein sequence ID" value="KAL3693438.1"/>
    <property type="molecule type" value="Genomic_DNA"/>
</dbReference>
<feature type="transmembrane region" description="Helical" evidence="7">
    <location>
        <begin position="395"/>
        <end position="412"/>
    </location>
</feature>
<evidence type="ECO:0000256" key="5">
    <source>
        <dbReference type="ARBA" id="ARBA00022989"/>
    </source>
</evidence>
<evidence type="ECO:0000256" key="3">
    <source>
        <dbReference type="ARBA" id="ARBA00022448"/>
    </source>
</evidence>
<comment type="similarity">
    <text evidence="2 7">Belongs to the ferroportin (FP) (TC 2.A.100) family. SLC40A subfamily.</text>
</comment>
<feature type="transmembrane region" description="Helical" evidence="7">
    <location>
        <begin position="93"/>
        <end position="117"/>
    </location>
</feature>
<keyword evidence="9" id="KW-1185">Reference proteome</keyword>
<dbReference type="Pfam" id="PF06963">
    <property type="entry name" value="FPN1"/>
    <property type="match status" value="1"/>
</dbReference>
<comment type="subcellular location">
    <subcellularLocation>
        <location evidence="1 7">Membrane</location>
        <topology evidence="1 7">Multi-pass membrane protein</topology>
    </subcellularLocation>
</comment>
<dbReference type="Proteomes" id="UP001633002">
    <property type="component" value="Unassembled WGS sequence"/>
</dbReference>
<evidence type="ECO:0000256" key="4">
    <source>
        <dbReference type="ARBA" id="ARBA00022692"/>
    </source>
</evidence>
<evidence type="ECO:0000313" key="9">
    <source>
        <dbReference type="Proteomes" id="UP001633002"/>
    </source>
</evidence>
<dbReference type="PANTHER" id="PTHR11660">
    <property type="entry name" value="SOLUTE CARRIER FAMILY 40 MEMBER"/>
    <property type="match status" value="1"/>
</dbReference>
<evidence type="ECO:0000256" key="7">
    <source>
        <dbReference type="RuleBase" id="RU365065"/>
    </source>
</evidence>
<feature type="transmembrane region" description="Helical" evidence="7">
    <location>
        <begin position="465"/>
        <end position="483"/>
    </location>
</feature>
<feature type="transmembrane region" description="Helical" evidence="7">
    <location>
        <begin position="334"/>
        <end position="357"/>
    </location>
</feature>
<dbReference type="InterPro" id="IPR036259">
    <property type="entry name" value="MFS_trans_sf"/>
</dbReference>
<dbReference type="AlphaFoldDB" id="A0ABD3HPF3"/>
<evidence type="ECO:0000256" key="1">
    <source>
        <dbReference type="ARBA" id="ARBA00004141"/>
    </source>
</evidence>
<reference evidence="8 9" key="1">
    <citation type="submission" date="2024-09" db="EMBL/GenBank/DDBJ databases">
        <title>Chromosome-scale assembly of Riccia sorocarpa.</title>
        <authorList>
            <person name="Paukszto L."/>
        </authorList>
    </citation>
    <scope>NUCLEOTIDE SEQUENCE [LARGE SCALE GENOMIC DNA]</scope>
    <source>
        <strain evidence="8">LP-2024</strain>
        <tissue evidence="8">Aerial parts of the thallus</tissue>
    </source>
</reference>
<keyword evidence="7" id="KW-0406">Ion transport</keyword>
<keyword evidence="4 7" id="KW-0812">Transmembrane</keyword>
<comment type="function">
    <text evidence="7">May be involved in iron transport and iron homeostasis.</text>
</comment>
<comment type="caution">
    <text evidence="8">The sequence shown here is derived from an EMBL/GenBank/DDBJ whole genome shotgun (WGS) entry which is preliminary data.</text>
</comment>
<feature type="transmembrane region" description="Helical" evidence="7">
    <location>
        <begin position="302"/>
        <end position="322"/>
    </location>
</feature>